<comment type="caution">
    <text evidence="2">The sequence shown here is derived from an EMBL/GenBank/DDBJ whole genome shotgun (WGS) entry which is preliminary data.</text>
</comment>
<dbReference type="EMBL" id="BAABGM010000019">
    <property type="protein sequence ID" value="GAA4410023.1"/>
    <property type="molecule type" value="Genomic_DNA"/>
</dbReference>
<proteinExistence type="predicted"/>
<evidence type="ECO:0000313" key="2">
    <source>
        <dbReference type="EMBL" id="GAA4410023.1"/>
    </source>
</evidence>
<sequence length="125" mass="12447">MTRRGRPDRGAATAELAVALPSLVLVLAVALAAVDLGLAQVRCVDAARVGARLLARGEPRDVVLRAAGRAAPPGAQVVLASDDGQVSVSVTGRVPGVLAPLGILDPPRSTAVARSEPGPGPGRGP</sequence>
<accession>A0ABP8KMW0</accession>
<dbReference type="NCBIfam" id="NF041390">
    <property type="entry name" value="TadE_Rv3655c"/>
    <property type="match status" value="1"/>
</dbReference>
<evidence type="ECO:0000256" key="1">
    <source>
        <dbReference type="SAM" id="MobiDB-lite"/>
    </source>
</evidence>
<feature type="region of interest" description="Disordered" evidence="1">
    <location>
        <begin position="101"/>
        <end position="125"/>
    </location>
</feature>
<dbReference type="InterPro" id="IPR049790">
    <property type="entry name" value="Rv3655c/TadE"/>
</dbReference>
<organism evidence="2 3">
    <name type="scientific">Fodinibacter luteus</name>
    <dbReference type="NCBI Taxonomy" id="552064"/>
    <lineage>
        <taxon>Bacteria</taxon>
        <taxon>Bacillati</taxon>
        <taxon>Actinomycetota</taxon>
        <taxon>Actinomycetes</taxon>
        <taxon>Micrococcales</taxon>
        <taxon>Intrasporangiaceae</taxon>
        <taxon>Fodinibacter (ex Wang et al. 2009)</taxon>
    </lineage>
</organism>
<name>A0ABP8KMW0_9MICO</name>
<dbReference type="Proteomes" id="UP001500945">
    <property type="component" value="Unassembled WGS sequence"/>
</dbReference>
<gene>
    <name evidence="2" type="ORF">GCM10023168_29250</name>
</gene>
<evidence type="ECO:0008006" key="4">
    <source>
        <dbReference type="Google" id="ProtNLM"/>
    </source>
</evidence>
<protein>
    <recommendedName>
        <fullName evidence="4">Pilus assembly protein TadE</fullName>
    </recommendedName>
</protein>
<keyword evidence="3" id="KW-1185">Reference proteome</keyword>
<evidence type="ECO:0000313" key="3">
    <source>
        <dbReference type="Proteomes" id="UP001500945"/>
    </source>
</evidence>
<dbReference type="RefSeq" id="WP_345207301.1">
    <property type="nucleotide sequence ID" value="NZ_BAABGM010000019.1"/>
</dbReference>
<reference evidence="3" key="1">
    <citation type="journal article" date="2019" name="Int. J. Syst. Evol. Microbiol.">
        <title>The Global Catalogue of Microorganisms (GCM) 10K type strain sequencing project: providing services to taxonomists for standard genome sequencing and annotation.</title>
        <authorList>
            <consortium name="The Broad Institute Genomics Platform"/>
            <consortium name="The Broad Institute Genome Sequencing Center for Infectious Disease"/>
            <person name="Wu L."/>
            <person name="Ma J."/>
        </authorList>
    </citation>
    <scope>NUCLEOTIDE SEQUENCE [LARGE SCALE GENOMIC DNA]</scope>
    <source>
        <strain evidence="3">JCM 17809</strain>
    </source>
</reference>